<feature type="compositionally biased region" description="Polar residues" evidence="1">
    <location>
        <begin position="92"/>
        <end position="104"/>
    </location>
</feature>
<organism evidence="2 3">
    <name type="scientific">Sulfobacillus acidophilus (strain ATCC 700253 / DSM 10332 / NAL)</name>
    <dbReference type="NCBI Taxonomy" id="679936"/>
    <lineage>
        <taxon>Bacteria</taxon>
        <taxon>Bacillati</taxon>
        <taxon>Bacillota</taxon>
        <taxon>Clostridia</taxon>
        <taxon>Eubacteriales</taxon>
        <taxon>Clostridiales Family XVII. Incertae Sedis</taxon>
        <taxon>Sulfobacillus</taxon>
    </lineage>
</organism>
<proteinExistence type="predicted"/>
<reference evidence="3" key="1">
    <citation type="submission" date="2011-12" db="EMBL/GenBank/DDBJ databases">
        <title>The complete genome of chromosome of Sulfobacillus acidophilus DSM 10332.</title>
        <authorList>
            <person name="Lucas S."/>
            <person name="Han J."/>
            <person name="Lapidus A."/>
            <person name="Bruce D."/>
            <person name="Goodwin L."/>
            <person name="Pitluck S."/>
            <person name="Peters L."/>
            <person name="Kyrpides N."/>
            <person name="Mavromatis K."/>
            <person name="Ivanova N."/>
            <person name="Mikhailova N."/>
            <person name="Chertkov O."/>
            <person name="Saunders E."/>
            <person name="Detter J.C."/>
            <person name="Tapia R."/>
            <person name="Han C."/>
            <person name="Land M."/>
            <person name="Hauser L."/>
            <person name="Markowitz V."/>
            <person name="Cheng J.-F."/>
            <person name="Hugenholtz P."/>
            <person name="Woyke T."/>
            <person name="Wu D."/>
            <person name="Pukall R."/>
            <person name="Gehrich-Schroeter G."/>
            <person name="Schneider S."/>
            <person name="Klenk H.-P."/>
            <person name="Eisen J.A."/>
        </authorList>
    </citation>
    <scope>NUCLEOTIDE SEQUENCE [LARGE SCALE GENOMIC DNA]</scope>
    <source>
        <strain evidence="3">ATCC 700253 / DSM 10332 / NAL</strain>
    </source>
</reference>
<reference evidence="2 3" key="2">
    <citation type="journal article" date="2012" name="Stand. Genomic Sci.">
        <title>Complete genome sequence of the moderately thermophilic mineral-sulfide-oxidizing firmicute Sulfobacillus acidophilus type strain (NAL(T)).</title>
        <authorList>
            <person name="Anderson I."/>
            <person name="Chertkov O."/>
            <person name="Chen A."/>
            <person name="Saunders E."/>
            <person name="Lapidus A."/>
            <person name="Nolan M."/>
            <person name="Lucas S."/>
            <person name="Hammon N."/>
            <person name="Deshpande S."/>
            <person name="Cheng J.F."/>
            <person name="Han C."/>
            <person name="Tapia R."/>
            <person name="Goodwin L.A."/>
            <person name="Pitluck S."/>
            <person name="Liolios K."/>
            <person name="Pagani I."/>
            <person name="Ivanova N."/>
            <person name="Mikhailova N."/>
            <person name="Pati A."/>
            <person name="Palaniappan K."/>
            <person name="Land M."/>
            <person name="Pan C."/>
            <person name="Rohde M."/>
            <person name="Pukall R."/>
            <person name="Goker M."/>
            <person name="Detter J.C."/>
            <person name="Woyke T."/>
            <person name="Bristow J."/>
            <person name="Eisen J.A."/>
            <person name="Markowitz V."/>
            <person name="Hugenholtz P."/>
            <person name="Kyrpides N.C."/>
            <person name="Klenk H.P."/>
            <person name="Mavromatis K."/>
        </authorList>
    </citation>
    <scope>NUCLEOTIDE SEQUENCE [LARGE SCALE GENOMIC DNA]</scope>
    <source>
        <strain evidence="3">ATCC 700253 / DSM 10332 / NAL</strain>
    </source>
</reference>
<keyword evidence="3" id="KW-1185">Reference proteome</keyword>
<dbReference type="Proteomes" id="UP000005439">
    <property type="component" value="Chromosome"/>
</dbReference>
<dbReference type="AlphaFoldDB" id="G8TYM9"/>
<dbReference type="STRING" id="679936.Sulac_0434"/>
<evidence type="ECO:0000313" key="2">
    <source>
        <dbReference type="EMBL" id="AEW03994.1"/>
    </source>
</evidence>
<name>G8TYM9_SULAD</name>
<evidence type="ECO:0000256" key="1">
    <source>
        <dbReference type="SAM" id="MobiDB-lite"/>
    </source>
</evidence>
<evidence type="ECO:0000313" key="3">
    <source>
        <dbReference type="Proteomes" id="UP000005439"/>
    </source>
</evidence>
<dbReference type="KEGG" id="sap:Sulac_0434"/>
<dbReference type="EMBL" id="CP003179">
    <property type="protein sequence ID" value="AEW03994.1"/>
    <property type="molecule type" value="Genomic_DNA"/>
</dbReference>
<accession>G8TYM9</accession>
<sequence length="114" mass="12619">MFLGFWPCNILNRTDVWVVVATPSAAAYEATNLTSDLFRSMKNLFTEQVGSVTVPTDRLTSGFRMKTLGRKWGWETSRVKISHHFAVTPTETSSLTATEDNSSLGGKPVEIHAL</sequence>
<feature type="region of interest" description="Disordered" evidence="1">
    <location>
        <begin position="92"/>
        <end position="114"/>
    </location>
</feature>
<dbReference type="HOGENOM" id="CLU_2345594_0_0_9"/>
<protein>
    <submittedName>
        <fullName evidence="2">Uncharacterized protein</fullName>
    </submittedName>
</protein>
<gene>
    <name evidence="2" type="ordered locus">Sulac_0434</name>
</gene>